<dbReference type="AlphaFoldDB" id="T0LMJ8"/>
<accession>T0LMJ8</accession>
<name>T0LMJ8_COLGC</name>
<sequence>MWEAVFSDVGVTVLAVLNAMRKKLDNGIILAIILFLLKE</sequence>
<reference evidence="2" key="1">
    <citation type="journal article" date="2013" name="Mol. Plant Microbe Interact.">
        <title>Global aspects of pacC regulation of pathogenicity genes in Colletotrichum gloeosporioides as revealed by transcriptome analysis.</title>
        <authorList>
            <person name="Alkan N."/>
            <person name="Meng X."/>
            <person name="Friedlander G."/>
            <person name="Reuveni E."/>
            <person name="Sukno S."/>
            <person name="Sherman A."/>
            <person name="Thon M."/>
            <person name="Fluhr R."/>
            <person name="Prusky D."/>
        </authorList>
    </citation>
    <scope>NUCLEOTIDE SEQUENCE [LARGE SCALE GENOMIC DNA]</scope>
    <source>
        <strain evidence="2">Cg-14</strain>
    </source>
</reference>
<dbReference type="EMBL" id="AMYD01002324">
    <property type="protein sequence ID" value="EQB49460.1"/>
    <property type="molecule type" value="Genomic_DNA"/>
</dbReference>
<gene>
    <name evidence="1" type="ORF">CGLO_11208</name>
</gene>
<dbReference type="Proteomes" id="UP000015530">
    <property type="component" value="Unassembled WGS sequence"/>
</dbReference>
<evidence type="ECO:0000313" key="2">
    <source>
        <dbReference type="Proteomes" id="UP000015530"/>
    </source>
</evidence>
<organism evidence="1 2">
    <name type="scientific">Colletotrichum gloeosporioides (strain Cg-14)</name>
    <name type="common">Anthracnose fungus</name>
    <name type="synonym">Glomerella cingulata</name>
    <dbReference type="NCBI Taxonomy" id="1237896"/>
    <lineage>
        <taxon>Eukaryota</taxon>
        <taxon>Fungi</taxon>
        <taxon>Dikarya</taxon>
        <taxon>Ascomycota</taxon>
        <taxon>Pezizomycotina</taxon>
        <taxon>Sordariomycetes</taxon>
        <taxon>Hypocreomycetidae</taxon>
        <taxon>Glomerellales</taxon>
        <taxon>Glomerellaceae</taxon>
        <taxon>Colletotrichum</taxon>
        <taxon>Colletotrichum gloeosporioides species complex</taxon>
    </lineage>
</organism>
<dbReference type="HOGENOM" id="CLU_3320003_0_0_1"/>
<proteinExistence type="predicted"/>
<protein>
    <submittedName>
        <fullName evidence="1">Uncharacterized protein</fullName>
    </submittedName>
</protein>
<evidence type="ECO:0000313" key="1">
    <source>
        <dbReference type="EMBL" id="EQB49460.1"/>
    </source>
</evidence>
<comment type="caution">
    <text evidence="1">The sequence shown here is derived from an EMBL/GenBank/DDBJ whole genome shotgun (WGS) entry which is preliminary data.</text>
</comment>